<evidence type="ECO:0000256" key="1">
    <source>
        <dbReference type="SAM" id="MobiDB-lite"/>
    </source>
</evidence>
<organism evidence="3">
    <name type="scientific">Micromonas pusilla (strain CCMP1545)</name>
    <name type="common">Picoplanktonic green alga</name>
    <dbReference type="NCBI Taxonomy" id="564608"/>
    <lineage>
        <taxon>Eukaryota</taxon>
        <taxon>Viridiplantae</taxon>
        <taxon>Chlorophyta</taxon>
        <taxon>Mamiellophyceae</taxon>
        <taxon>Mamiellales</taxon>
        <taxon>Mamiellaceae</taxon>
        <taxon>Micromonas</taxon>
    </lineage>
</organism>
<gene>
    <name evidence="2" type="ORF">MICPUCDRAFT_52494</name>
</gene>
<evidence type="ECO:0000313" key="3">
    <source>
        <dbReference type="Proteomes" id="UP000001876"/>
    </source>
</evidence>
<accession>C1N4B6</accession>
<feature type="region of interest" description="Disordered" evidence="1">
    <location>
        <begin position="1"/>
        <end position="47"/>
    </location>
</feature>
<reference evidence="2 3" key="1">
    <citation type="journal article" date="2009" name="Science">
        <title>Green evolution and dynamic adaptations revealed by genomes of the marine picoeukaryotes Micromonas.</title>
        <authorList>
            <person name="Worden A.Z."/>
            <person name="Lee J.H."/>
            <person name="Mock T."/>
            <person name="Rouze P."/>
            <person name="Simmons M.P."/>
            <person name="Aerts A.L."/>
            <person name="Allen A.E."/>
            <person name="Cuvelier M.L."/>
            <person name="Derelle E."/>
            <person name="Everett M.V."/>
            <person name="Foulon E."/>
            <person name="Grimwood J."/>
            <person name="Gundlach H."/>
            <person name="Henrissat B."/>
            <person name="Napoli C."/>
            <person name="McDonald S.M."/>
            <person name="Parker M.S."/>
            <person name="Rombauts S."/>
            <person name="Salamov A."/>
            <person name="Von Dassow P."/>
            <person name="Badger J.H."/>
            <person name="Coutinho P.M."/>
            <person name="Demir E."/>
            <person name="Dubchak I."/>
            <person name="Gentemann C."/>
            <person name="Eikrem W."/>
            <person name="Gready J.E."/>
            <person name="John U."/>
            <person name="Lanier W."/>
            <person name="Lindquist E.A."/>
            <person name="Lucas S."/>
            <person name="Mayer K.F."/>
            <person name="Moreau H."/>
            <person name="Not F."/>
            <person name="Otillar R."/>
            <person name="Panaud O."/>
            <person name="Pangilinan J."/>
            <person name="Paulsen I."/>
            <person name="Piegu B."/>
            <person name="Poliakov A."/>
            <person name="Robbens S."/>
            <person name="Schmutz J."/>
            <person name="Toulza E."/>
            <person name="Wyss T."/>
            <person name="Zelensky A."/>
            <person name="Zhou K."/>
            <person name="Armbrust E.V."/>
            <person name="Bhattacharya D."/>
            <person name="Goodenough U.W."/>
            <person name="Van de Peer Y."/>
            <person name="Grigoriev I.V."/>
        </authorList>
    </citation>
    <scope>NUCLEOTIDE SEQUENCE [LARGE SCALE GENOMIC DNA]</scope>
    <source>
        <strain evidence="2 3">CCMP1545</strain>
    </source>
</reference>
<dbReference type="Proteomes" id="UP000001876">
    <property type="component" value="Unassembled WGS sequence"/>
</dbReference>
<dbReference type="KEGG" id="mpp:MICPUCDRAFT_52494"/>
<dbReference type="AlphaFoldDB" id="C1N4B6"/>
<dbReference type="GeneID" id="9688412"/>
<protein>
    <submittedName>
        <fullName evidence="2">Predicted protein</fullName>
    </submittedName>
</protein>
<dbReference type="RefSeq" id="XP_003062760.1">
    <property type="nucleotide sequence ID" value="XM_003062714.1"/>
</dbReference>
<keyword evidence="3" id="KW-1185">Reference proteome</keyword>
<proteinExistence type="predicted"/>
<evidence type="ECO:0000313" key="2">
    <source>
        <dbReference type="EMBL" id="EEH52699.1"/>
    </source>
</evidence>
<sequence>MSGRVPLMGNRRALGDIGNAQAGTRGAAGKEGTKCVPFPTPPRAFSGASRGRRFSLLRSSRVVKRESRRGDAPF</sequence>
<name>C1N4B6_MICPC</name>
<dbReference type="EMBL" id="GG663747">
    <property type="protein sequence ID" value="EEH52699.1"/>
    <property type="molecule type" value="Genomic_DNA"/>
</dbReference>